<protein>
    <recommendedName>
        <fullName evidence="3">GH18 domain-containing protein</fullName>
    </recommendedName>
</protein>
<dbReference type="Gene3D" id="3.20.20.80">
    <property type="entry name" value="Glycosidases"/>
    <property type="match status" value="1"/>
</dbReference>
<proteinExistence type="predicted"/>
<dbReference type="STRING" id="37360.A0A0G4J2N8"/>
<dbReference type="EMBL" id="CDSF01000119">
    <property type="protein sequence ID" value="CEP01820.1"/>
    <property type="molecule type" value="Genomic_DNA"/>
</dbReference>
<reference evidence="1 2" key="1">
    <citation type="submission" date="2015-02" db="EMBL/GenBank/DDBJ databases">
        <authorList>
            <person name="Chooi Y.-H."/>
        </authorList>
    </citation>
    <scope>NUCLEOTIDE SEQUENCE [LARGE SCALE GENOMIC DNA]</scope>
    <source>
        <strain evidence="1">E3</strain>
    </source>
</reference>
<keyword evidence="2" id="KW-1185">Reference proteome</keyword>
<dbReference type="OrthoDB" id="3012298at2759"/>
<dbReference type="AlphaFoldDB" id="A0A0G4J2N8"/>
<dbReference type="PANTHER" id="PTHR42976">
    <property type="entry name" value="BIFUNCTIONAL CHITINASE/LYSOZYME-RELATED"/>
    <property type="match status" value="1"/>
</dbReference>
<dbReference type="SUPFAM" id="SSF51445">
    <property type="entry name" value="(Trans)glycosidases"/>
    <property type="match status" value="1"/>
</dbReference>
<dbReference type="InterPro" id="IPR017853">
    <property type="entry name" value="GH"/>
</dbReference>
<accession>A0A0G4J2N8</accession>
<name>A0A0G4J2N8_PLABS</name>
<organism evidence="1 2">
    <name type="scientific">Plasmodiophora brassicae</name>
    <name type="common">Clubroot disease agent</name>
    <dbReference type="NCBI Taxonomy" id="37360"/>
    <lineage>
        <taxon>Eukaryota</taxon>
        <taxon>Sar</taxon>
        <taxon>Rhizaria</taxon>
        <taxon>Endomyxa</taxon>
        <taxon>Phytomyxea</taxon>
        <taxon>Plasmodiophorida</taxon>
        <taxon>Plasmodiophoridae</taxon>
        <taxon>Plasmodiophora</taxon>
    </lineage>
</organism>
<dbReference type="InterPro" id="IPR052750">
    <property type="entry name" value="GH18_Chitinase"/>
</dbReference>
<evidence type="ECO:0008006" key="3">
    <source>
        <dbReference type="Google" id="ProtNLM"/>
    </source>
</evidence>
<sequence length="283" mass="30418">MRLFSPYLRVNSYRVNSYAALLVQYGFSSMTLAFVIADGQNNPSWGGSFPANNPSGNDLVAMQLNAMRANGGDAIVSFGGAVGPELAEVIMDDTTLLNTYQSVLGAYKFVFADFDIEGDMLYDRVSIQRRNRVLAQMQRRNPALKISFTLPVSPSGMPDSALYLLNDANAAGVKIAVVNIMAMDYGGYYPDMGVAAINAAASTRRQLMAAGINTCVGVTPMIGVNDNVQLVFGLDQVDTLLSYASDPNNGVCMLGFWSVDRDYSALSGVSQANYAFTGSFAKF</sequence>
<evidence type="ECO:0000313" key="2">
    <source>
        <dbReference type="Proteomes" id="UP000039324"/>
    </source>
</evidence>
<dbReference type="Proteomes" id="UP000039324">
    <property type="component" value="Unassembled WGS sequence"/>
</dbReference>
<gene>
    <name evidence="1" type="ORF">PBRA_008762</name>
</gene>
<evidence type="ECO:0000313" key="1">
    <source>
        <dbReference type="EMBL" id="CEP01820.1"/>
    </source>
</evidence>
<dbReference type="PANTHER" id="PTHR42976:SF1">
    <property type="entry name" value="GH18 DOMAIN-CONTAINING PROTEIN-RELATED"/>
    <property type="match status" value="1"/>
</dbReference>